<keyword evidence="8" id="KW-1185">Reference proteome</keyword>
<keyword evidence="2 5" id="KW-0812">Transmembrane</keyword>
<evidence type="ECO:0000313" key="7">
    <source>
        <dbReference type="EMBL" id="GHD55946.1"/>
    </source>
</evidence>
<feature type="domain" description="NfeD-like C-terminal" evidence="6">
    <location>
        <begin position="94"/>
        <end position="147"/>
    </location>
</feature>
<dbReference type="InterPro" id="IPR012340">
    <property type="entry name" value="NA-bd_OB-fold"/>
</dbReference>
<dbReference type="EMBL" id="BMZS01000008">
    <property type="protein sequence ID" value="GHD55946.1"/>
    <property type="molecule type" value="Genomic_DNA"/>
</dbReference>
<dbReference type="InterPro" id="IPR002810">
    <property type="entry name" value="NfeD-like_C"/>
</dbReference>
<evidence type="ECO:0000256" key="1">
    <source>
        <dbReference type="ARBA" id="ARBA00004141"/>
    </source>
</evidence>
<comment type="subcellular location">
    <subcellularLocation>
        <location evidence="1">Membrane</location>
        <topology evidence="1">Multi-pass membrane protein</topology>
    </subcellularLocation>
</comment>
<dbReference type="GO" id="GO:0005886">
    <property type="term" value="C:plasma membrane"/>
    <property type="evidence" value="ECO:0007669"/>
    <property type="project" value="TreeGrafter"/>
</dbReference>
<evidence type="ECO:0000256" key="3">
    <source>
        <dbReference type="ARBA" id="ARBA00022989"/>
    </source>
</evidence>
<evidence type="ECO:0000256" key="2">
    <source>
        <dbReference type="ARBA" id="ARBA00022692"/>
    </source>
</evidence>
<feature type="transmembrane region" description="Helical" evidence="5">
    <location>
        <begin position="12"/>
        <end position="45"/>
    </location>
</feature>
<dbReference type="SUPFAM" id="SSF141322">
    <property type="entry name" value="NfeD domain-like"/>
    <property type="match status" value="1"/>
</dbReference>
<dbReference type="Proteomes" id="UP000630353">
    <property type="component" value="Unassembled WGS sequence"/>
</dbReference>
<evidence type="ECO:0000256" key="4">
    <source>
        <dbReference type="ARBA" id="ARBA00023136"/>
    </source>
</evidence>
<evidence type="ECO:0000313" key="8">
    <source>
        <dbReference type="Proteomes" id="UP000630353"/>
    </source>
</evidence>
<dbReference type="Pfam" id="PF01957">
    <property type="entry name" value="NfeD"/>
    <property type="match status" value="1"/>
</dbReference>
<reference evidence="7" key="1">
    <citation type="journal article" date="2014" name="Int. J. Syst. Evol. Microbiol.">
        <title>Complete genome sequence of Corynebacterium casei LMG S-19264T (=DSM 44701T), isolated from a smear-ripened cheese.</title>
        <authorList>
            <consortium name="US DOE Joint Genome Institute (JGI-PGF)"/>
            <person name="Walter F."/>
            <person name="Albersmeier A."/>
            <person name="Kalinowski J."/>
            <person name="Ruckert C."/>
        </authorList>
    </citation>
    <scope>NUCLEOTIDE SEQUENCE</scope>
    <source>
        <strain evidence="7">KCTC 42651</strain>
    </source>
</reference>
<evidence type="ECO:0000256" key="5">
    <source>
        <dbReference type="SAM" id="Phobius"/>
    </source>
</evidence>
<sequence length="157" mass="16874">MTGFQPEAWHWIVIGLALVAVEMVMPTNVLLWFGIAGVVTGLAVAVAEIGAAWQLVVFATLAFVSYFPVRWAARQLRASDETDDDTLNRRGRSAIGHHVTVIEAIQNGYGAVRVGDSRWRATCEQDVPEGAKVEVTGVDGTTLTVKRLPGAAGEEPC</sequence>
<keyword evidence="3 5" id="KW-1133">Transmembrane helix</keyword>
<feature type="transmembrane region" description="Helical" evidence="5">
    <location>
        <begin position="51"/>
        <end position="69"/>
    </location>
</feature>
<dbReference type="InterPro" id="IPR052165">
    <property type="entry name" value="Membrane_assoc_protease"/>
</dbReference>
<evidence type="ECO:0000259" key="6">
    <source>
        <dbReference type="Pfam" id="PF01957"/>
    </source>
</evidence>
<comment type="caution">
    <text evidence="7">The sequence shown here is derived from an EMBL/GenBank/DDBJ whole genome shotgun (WGS) entry which is preliminary data.</text>
</comment>
<dbReference type="PANTHER" id="PTHR33507">
    <property type="entry name" value="INNER MEMBRANE PROTEIN YBBJ"/>
    <property type="match status" value="1"/>
</dbReference>
<dbReference type="PANTHER" id="PTHR33507:SF3">
    <property type="entry name" value="INNER MEMBRANE PROTEIN YBBJ"/>
    <property type="match status" value="1"/>
</dbReference>
<reference evidence="7" key="2">
    <citation type="submission" date="2020-09" db="EMBL/GenBank/DDBJ databases">
        <authorList>
            <person name="Sun Q."/>
            <person name="Kim S."/>
        </authorList>
    </citation>
    <scope>NUCLEOTIDE SEQUENCE</scope>
    <source>
        <strain evidence="7">KCTC 42651</strain>
    </source>
</reference>
<keyword evidence="4 5" id="KW-0472">Membrane</keyword>
<dbReference type="RefSeq" id="WP_189992055.1">
    <property type="nucleotide sequence ID" value="NZ_BMZS01000008.1"/>
</dbReference>
<proteinExistence type="predicted"/>
<accession>A0A919CQU1</accession>
<dbReference type="AlphaFoldDB" id="A0A919CQU1"/>
<name>A0A919CQU1_9PROT</name>
<protein>
    <recommendedName>
        <fullName evidence="6">NfeD-like C-terminal domain-containing protein</fullName>
    </recommendedName>
</protein>
<organism evidence="7 8">
    <name type="scientific">Thalassobaculum fulvum</name>
    <dbReference type="NCBI Taxonomy" id="1633335"/>
    <lineage>
        <taxon>Bacteria</taxon>
        <taxon>Pseudomonadati</taxon>
        <taxon>Pseudomonadota</taxon>
        <taxon>Alphaproteobacteria</taxon>
        <taxon>Rhodospirillales</taxon>
        <taxon>Thalassobaculaceae</taxon>
        <taxon>Thalassobaculum</taxon>
    </lineage>
</organism>
<dbReference type="Gene3D" id="2.40.50.140">
    <property type="entry name" value="Nucleic acid-binding proteins"/>
    <property type="match status" value="1"/>
</dbReference>
<gene>
    <name evidence="7" type="ORF">GCM10017083_35440</name>
</gene>